<feature type="transmembrane region" description="Helical" evidence="2">
    <location>
        <begin position="171"/>
        <end position="190"/>
    </location>
</feature>
<dbReference type="GO" id="GO:0005743">
    <property type="term" value="C:mitochondrial inner membrane"/>
    <property type="evidence" value="ECO:0007669"/>
    <property type="project" value="TreeGrafter"/>
</dbReference>
<dbReference type="GeneID" id="25977351"/>
<dbReference type="InterPro" id="IPR018786">
    <property type="entry name" value="Mit_KHE1"/>
</dbReference>
<evidence type="ECO:0000256" key="2">
    <source>
        <dbReference type="SAM" id="Phobius"/>
    </source>
</evidence>
<dbReference type="Proteomes" id="UP000007796">
    <property type="component" value="Unassembled WGS sequence"/>
</dbReference>
<name>F0XEZ4_GROCL</name>
<dbReference type="InParanoid" id="F0XEZ4"/>
<evidence type="ECO:0000313" key="4">
    <source>
        <dbReference type="Proteomes" id="UP000007796"/>
    </source>
</evidence>
<dbReference type="PANTHER" id="PTHR28062">
    <property type="entry name" value="K+-H+ EXCHANGE-LIKE PROTEIN"/>
    <property type="match status" value="1"/>
</dbReference>
<dbReference type="GO" id="GO:0006813">
    <property type="term" value="P:potassium ion transport"/>
    <property type="evidence" value="ECO:0007669"/>
    <property type="project" value="TreeGrafter"/>
</dbReference>
<dbReference type="eggNOG" id="KOG4539">
    <property type="taxonomic scope" value="Eukaryota"/>
</dbReference>
<sequence>MRLFLLPISTRRTLLFCERVLPPSYPPQATAGDQAQAQDDASKTDQAALTQTQTQLQVQPRGNESLVDKAQDRAARFWAGWEKKPAGSWQRRLVAYGNAGFRRITFEEWGLKSVPPLTRQHRLAVESGDPSLPAPPVVEIVFPPSMLPPGSVPGLLHRLSTERESLHRQRLLWCLVGMPITLPIAVLPVVPNIPFFYLVYRAWSHWRAISGGKHIQFLLQHNKFTLSPSPVLDAVYAKEKAKLAAASATTATAVAPAHTKEGAKEAEALLLSNPEGAMAVSEAVESPQLELELERATWQIEMAIGKAEKQATDDRQSAESGAVGGQSEKVKSKSS</sequence>
<dbReference type="PANTHER" id="PTHR28062:SF1">
    <property type="entry name" value="TRANSMEMBRANE PROTEIN"/>
    <property type="match status" value="1"/>
</dbReference>
<reference evidence="3 4" key="1">
    <citation type="journal article" date="2011" name="Proc. Natl. Acad. Sci. U.S.A.">
        <title>Genome and transcriptome analyses of the mountain pine beetle-fungal symbiont Grosmannia clavigera, a lodgepole pine pathogen.</title>
        <authorList>
            <person name="DiGuistini S."/>
            <person name="Wang Y."/>
            <person name="Liao N.Y."/>
            <person name="Taylor G."/>
            <person name="Tanguay P."/>
            <person name="Feau N."/>
            <person name="Henrissat B."/>
            <person name="Chan S.K."/>
            <person name="Hesse-Orce U."/>
            <person name="Alamouti S.M."/>
            <person name="Tsui C.K.M."/>
            <person name="Docking R.T."/>
            <person name="Levasseur A."/>
            <person name="Haridas S."/>
            <person name="Robertson G."/>
            <person name="Birol I."/>
            <person name="Holt R.A."/>
            <person name="Marra M.A."/>
            <person name="Hamelin R.C."/>
            <person name="Hirst M."/>
            <person name="Jones S.J.M."/>
            <person name="Bohlmann J."/>
            <person name="Breuil C."/>
        </authorList>
    </citation>
    <scope>NUCLEOTIDE SEQUENCE [LARGE SCALE GENOMIC DNA]</scope>
    <source>
        <strain evidence="4">kw1407 / UAMH 11150</strain>
    </source>
</reference>
<dbReference type="AlphaFoldDB" id="F0XEZ4"/>
<dbReference type="EMBL" id="GL629765">
    <property type="protein sequence ID" value="EFX03489.1"/>
    <property type="molecule type" value="Genomic_DNA"/>
</dbReference>
<accession>F0XEZ4</accession>
<dbReference type="GO" id="GO:1902600">
    <property type="term" value="P:proton transmembrane transport"/>
    <property type="evidence" value="ECO:0007669"/>
    <property type="project" value="TreeGrafter"/>
</dbReference>
<keyword evidence="4" id="KW-1185">Reference proteome</keyword>
<feature type="compositionally biased region" description="Basic and acidic residues" evidence="1">
    <location>
        <begin position="307"/>
        <end position="317"/>
    </location>
</feature>
<feature type="region of interest" description="Disordered" evidence="1">
    <location>
        <begin position="307"/>
        <end position="335"/>
    </location>
</feature>
<dbReference type="OrthoDB" id="5562676at2759"/>
<dbReference type="HOGENOM" id="CLU_043838_2_0_1"/>
<dbReference type="FunCoup" id="F0XEZ4">
    <property type="interactions" value="4"/>
</dbReference>
<evidence type="ECO:0008006" key="5">
    <source>
        <dbReference type="Google" id="ProtNLM"/>
    </source>
</evidence>
<dbReference type="RefSeq" id="XP_014172971.1">
    <property type="nucleotide sequence ID" value="XM_014317496.1"/>
</dbReference>
<evidence type="ECO:0000256" key="1">
    <source>
        <dbReference type="SAM" id="MobiDB-lite"/>
    </source>
</evidence>
<keyword evidence="2" id="KW-0812">Transmembrane</keyword>
<dbReference type="Pfam" id="PF10173">
    <property type="entry name" value="Mit_KHE1"/>
    <property type="match status" value="1"/>
</dbReference>
<evidence type="ECO:0000313" key="3">
    <source>
        <dbReference type="EMBL" id="EFX03489.1"/>
    </source>
</evidence>
<protein>
    <recommendedName>
        <fullName evidence="5">Mitochondrial K+-H+ exchange-related-domain-containing protein</fullName>
    </recommendedName>
</protein>
<keyword evidence="2" id="KW-1133">Transmembrane helix</keyword>
<gene>
    <name evidence="3" type="ORF">CMQ_417</name>
</gene>
<proteinExistence type="predicted"/>
<keyword evidence="2" id="KW-0472">Membrane</keyword>
<organism evidence="4">
    <name type="scientific">Grosmannia clavigera (strain kw1407 / UAMH 11150)</name>
    <name type="common">Blue stain fungus</name>
    <name type="synonym">Graphiocladiella clavigera</name>
    <dbReference type="NCBI Taxonomy" id="655863"/>
    <lineage>
        <taxon>Eukaryota</taxon>
        <taxon>Fungi</taxon>
        <taxon>Dikarya</taxon>
        <taxon>Ascomycota</taxon>
        <taxon>Pezizomycotina</taxon>
        <taxon>Sordariomycetes</taxon>
        <taxon>Sordariomycetidae</taxon>
        <taxon>Ophiostomatales</taxon>
        <taxon>Ophiostomataceae</taxon>
        <taxon>Leptographium</taxon>
    </lineage>
</organism>